<organism evidence="6 7">
    <name type="scientific">endosymbiont of Escarpia spicata</name>
    <dbReference type="NCBI Taxonomy" id="2200908"/>
    <lineage>
        <taxon>Bacteria</taxon>
        <taxon>Pseudomonadati</taxon>
        <taxon>Pseudomonadota</taxon>
        <taxon>Gammaproteobacteria</taxon>
        <taxon>sulfur-oxidizing symbionts</taxon>
    </lineage>
</organism>
<dbReference type="Gene3D" id="3.40.640.10">
    <property type="entry name" value="Type I PLP-dependent aspartate aminotransferase-like (Major domain)"/>
    <property type="match status" value="1"/>
</dbReference>
<evidence type="ECO:0000256" key="3">
    <source>
        <dbReference type="PIRSR" id="PIRSR000390-1"/>
    </source>
</evidence>
<dbReference type="GO" id="GO:0008483">
    <property type="term" value="F:transaminase activity"/>
    <property type="evidence" value="ECO:0007669"/>
    <property type="project" value="TreeGrafter"/>
</dbReference>
<evidence type="ECO:0000256" key="5">
    <source>
        <dbReference type="RuleBase" id="RU004508"/>
    </source>
</evidence>
<comment type="caution">
    <text evidence="6">The sequence shown here is derived from an EMBL/GenBank/DDBJ whole genome shotgun (WGS) entry which is preliminary data.</text>
</comment>
<feature type="active site" description="Proton acceptor" evidence="3">
    <location>
        <position position="187"/>
    </location>
</feature>
<dbReference type="Proteomes" id="UP000254771">
    <property type="component" value="Unassembled WGS sequence"/>
</dbReference>
<dbReference type="PIRSF" id="PIRSF000390">
    <property type="entry name" value="PLP_StrS"/>
    <property type="match status" value="1"/>
</dbReference>
<dbReference type="SUPFAM" id="SSF53383">
    <property type="entry name" value="PLP-dependent transferases"/>
    <property type="match status" value="1"/>
</dbReference>
<dbReference type="InterPro" id="IPR015422">
    <property type="entry name" value="PyrdxlP-dep_Trfase_small"/>
</dbReference>
<dbReference type="GO" id="GO:0030170">
    <property type="term" value="F:pyridoxal phosphate binding"/>
    <property type="evidence" value="ECO:0007669"/>
    <property type="project" value="TreeGrafter"/>
</dbReference>
<evidence type="ECO:0000313" key="7">
    <source>
        <dbReference type="Proteomes" id="UP000254771"/>
    </source>
</evidence>
<evidence type="ECO:0000256" key="4">
    <source>
        <dbReference type="PIRSR" id="PIRSR000390-2"/>
    </source>
</evidence>
<dbReference type="CDD" id="cd00616">
    <property type="entry name" value="AHBA_syn"/>
    <property type="match status" value="1"/>
</dbReference>
<dbReference type="InterPro" id="IPR015424">
    <property type="entry name" value="PyrdxlP-dep_Trfase"/>
</dbReference>
<gene>
    <name evidence="6" type="ORF">DIZ78_15410</name>
</gene>
<evidence type="ECO:0000256" key="1">
    <source>
        <dbReference type="ARBA" id="ARBA00022898"/>
    </source>
</evidence>
<proteinExistence type="inferred from homology"/>
<dbReference type="InterPro" id="IPR000653">
    <property type="entry name" value="DegT/StrS_aminotransferase"/>
</dbReference>
<comment type="similarity">
    <text evidence="2 5">Belongs to the DegT/DnrJ/EryC1 family.</text>
</comment>
<dbReference type="PANTHER" id="PTHR30244">
    <property type="entry name" value="TRANSAMINASE"/>
    <property type="match status" value="1"/>
</dbReference>
<keyword evidence="1 4" id="KW-0663">Pyridoxal phosphate</keyword>
<reference evidence="6 7" key="1">
    <citation type="journal article" date="2018" name="ISME J.">
        <title>Endosymbiont genomes yield clues of tubeworm success.</title>
        <authorList>
            <person name="Li Y."/>
            <person name="Liles M.R."/>
            <person name="Halanych K.M."/>
        </authorList>
    </citation>
    <scope>NUCLEOTIDE SEQUENCE [LARGE SCALE GENOMIC DNA]</scope>
    <source>
        <strain evidence="6">A1462</strain>
    </source>
</reference>
<sequence length="390" mass="43473">MNRDDFLPFALPSVSEDEIKEVVDTLRSGWWTTGAKTKKFEADFAKFVGASHAIAVNSATAGLHLALEAIGIGPGDKVITTTFTFTATAEVIRYLGADPLFVDIDPQTLNISVDQVEDALKNHPEVKAIMPVHFAGQACEMDELLALAEEYGVRLVEDAAHALPATYKGRRIGTLGDATVYSFYVTKTIATGEGGMVVTDDDAIAERVRVMRLHGISRDVFDRYTSDKPAWYYEVVAPGYKYNMTDIAASLGLHQLKRAEAFRQRRELMALRYDAAFSELPVRLPFVKRPDDIHAWHLYVLRLQTGELMIDRDRFIELMAERGIGTSVHFIPLHRHPYWRDTYQLDAADFPVAEQVFAECVSLPLFPAMSDADQQRVIEAATAILQDACG</sequence>
<dbReference type="EMBL" id="QFXE01000020">
    <property type="protein sequence ID" value="RDH83378.1"/>
    <property type="molecule type" value="Genomic_DNA"/>
</dbReference>
<name>A0A370DEP1_9GAMM</name>
<accession>A0A370DEP1</accession>
<dbReference type="InterPro" id="IPR015421">
    <property type="entry name" value="PyrdxlP-dep_Trfase_major"/>
</dbReference>
<dbReference type="Pfam" id="PF01041">
    <property type="entry name" value="DegT_DnrJ_EryC1"/>
    <property type="match status" value="1"/>
</dbReference>
<dbReference type="GO" id="GO:0000271">
    <property type="term" value="P:polysaccharide biosynthetic process"/>
    <property type="evidence" value="ECO:0007669"/>
    <property type="project" value="TreeGrafter"/>
</dbReference>
<feature type="modified residue" description="N6-(pyridoxal phosphate)lysine" evidence="4">
    <location>
        <position position="187"/>
    </location>
</feature>
<evidence type="ECO:0000313" key="6">
    <source>
        <dbReference type="EMBL" id="RDH83378.1"/>
    </source>
</evidence>
<evidence type="ECO:0000256" key="2">
    <source>
        <dbReference type="ARBA" id="ARBA00037999"/>
    </source>
</evidence>
<keyword evidence="7" id="KW-1185">Reference proteome</keyword>
<dbReference type="Gene3D" id="3.90.1150.10">
    <property type="entry name" value="Aspartate Aminotransferase, domain 1"/>
    <property type="match status" value="1"/>
</dbReference>
<protein>
    <submittedName>
        <fullName evidence="6">UDP-4-amino-4, 6-dideoxy-N-acetyl-beta-L-altrosamine transaminase</fullName>
    </submittedName>
</protein>
<dbReference type="PANTHER" id="PTHR30244:SF34">
    <property type="entry name" value="DTDP-4-AMINO-4,6-DIDEOXYGALACTOSE TRANSAMINASE"/>
    <property type="match status" value="1"/>
</dbReference>
<dbReference type="AlphaFoldDB" id="A0A370DEP1"/>